<feature type="region of interest" description="Disordered" evidence="1">
    <location>
        <begin position="42"/>
        <end position="115"/>
    </location>
</feature>
<feature type="compositionally biased region" description="Low complexity" evidence="1">
    <location>
        <begin position="93"/>
        <end position="105"/>
    </location>
</feature>
<accession>A0A210PSC5</accession>
<dbReference type="OrthoDB" id="2281547at2759"/>
<name>A0A210PSC5_MIZYE</name>
<feature type="region of interest" description="Disordered" evidence="1">
    <location>
        <begin position="1"/>
        <end position="25"/>
    </location>
</feature>
<feature type="compositionally biased region" description="Basic and acidic residues" evidence="1">
    <location>
        <begin position="373"/>
        <end position="391"/>
    </location>
</feature>
<dbReference type="AlphaFoldDB" id="A0A210PSC5"/>
<feature type="compositionally biased region" description="Polar residues" evidence="1">
    <location>
        <begin position="42"/>
        <end position="57"/>
    </location>
</feature>
<feature type="compositionally biased region" description="Low complexity" evidence="1">
    <location>
        <begin position="357"/>
        <end position="372"/>
    </location>
</feature>
<comment type="caution">
    <text evidence="2">The sequence shown here is derived from an EMBL/GenBank/DDBJ whole genome shotgun (WGS) entry which is preliminary data.</text>
</comment>
<feature type="compositionally biased region" description="Basic and acidic residues" evidence="1">
    <location>
        <begin position="284"/>
        <end position="295"/>
    </location>
</feature>
<proteinExistence type="predicted"/>
<dbReference type="EMBL" id="NEDP02005528">
    <property type="protein sequence ID" value="OWF39395.1"/>
    <property type="molecule type" value="Genomic_DNA"/>
</dbReference>
<gene>
    <name evidence="2" type="ORF">KP79_PYT19245</name>
</gene>
<organism evidence="2 3">
    <name type="scientific">Mizuhopecten yessoensis</name>
    <name type="common">Japanese scallop</name>
    <name type="synonym">Patinopecten yessoensis</name>
    <dbReference type="NCBI Taxonomy" id="6573"/>
    <lineage>
        <taxon>Eukaryota</taxon>
        <taxon>Metazoa</taxon>
        <taxon>Spiralia</taxon>
        <taxon>Lophotrochozoa</taxon>
        <taxon>Mollusca</taxon>
        <taxon>Bivalvia</taxon>
        <taxon>Autobranchia</taxon>
        <taxon>Pteriomorphia</taxon>
        <taxon>Pectinida</taxon>
        <taxon>Pectinoidea</taxon>
        <taxon>Pectinidae</taxon>
        <taxon>Mizuhopecten</taxon>
    </lineage>
</organism>
<sequence length="439" mass="48457">MLLSDGKETDNRNFYPTTNAGSKNEISSTSLEALLIGSGEVTKTTDPTFYTNSQTTLRGELRKGLTSPGVGRQNSNQNAQNQHSGESGEHNPSSVGSSRGSTSFSPNYSDCDTPRENNYKSCDSHPYSLSAMLSSNVSSGANKMAASFPTTQMVYSNNVSVQQREIKLDKMENSSLRSLLDGKNRLENSIVNNDIPIKSERNINLKLTLKRAPRVMESSPSHVSDVSLPKSKSTGMFDFQSDDDEPFENFKERRNMTVSVIAQSPTRLQIKPKMANIYDSNSGKIDKYKKNELRHSKSVGDTGKRKRKLDSKKEKKKRKTGDRGSDSMGEAAVYTTSTMETEVKSDNLKVKFIKSGSKVSMESSPKTSSPSSSKDREKGESSRKASKEHSEKYEVSSLLCKCSFCQSTNDQLIILKQELAHPNISNNRANRGGVVGDLW</sequence>
<evidence type="ECO:0000313" key="3">
    <source>
        <dbReference type="Proteomes" id="UP000242188"/>
    </source>
</evidence>
<reference evidence="2 3" key="1">
    <citation type="journal article" date="2017" name="Nat. Ecol. Evol.">
        <title>Scallop genome provides insights into evolution of bilaterian karyotype and development.</title>
        <authorList>
            <person name="Wang S."/>
            <person name="Zhang J."/>
            <person name="Jiao W."/>
            <person name="Li J."/>
            <person name="Xun X."/>
            <person name="Sun Y."/>
            <person name="Guo X."/>
            <person name="Huan P."/>
            <person name="Dong B."/>
            <person name="Zhang L."/>
            <person name="Hu X."/>
            <person name="Sun X."/>
            <person name="Wang J."/>
            <person name="Zhao C."/>
            <person name="Wang Y."/>
            <person name="Wang D."/>
            <person name="Huang X."/>
            <person name="Wang R."/>
            <person name="Lv J."/>
            <person name="Li Y."/>
            <person name="Zhang Z."/>
            <person name="Liu B."/>
            <person name="Lu W."/>
            <person name="Hui Y."/>
            <person name="Liang J."/>
            <person name="Zhou Z."/>
            <person name="Hou R."/>
            <person name="Li X."/>
            <person name="Liu Y."/>
            <person name="Li H."/>
            <person name="Ning X."/>
            <person name="Lin Y."/>
            <person name="Zhao L."/>
            <person name="Xing Q."/>
            <person name="Dou J."/>
            <person name="Li Y."/>
            <person name="Mao J."/>
            <person name="Guo H."/>
            <person name="Dou H."/>
            <person name="Li T."/>
            <person name="Mu C."/>
            <person name="Jiang W."/>
            <person name="Fu Q."/>
            <person name="Fu X."/>
            <person name="Miao Y."/>
            <person name="Liu J."/>
            <person name="Yu Q."/>
            <person name="Li R."/>
            <person name="Liao H."/>
            <person name="Li X."/>
            <person name="Kong Y."/>
            <person name="Jiang Z."/>
            <person name="Chourrout D."/>
            <person name="Li R."/>
            <person name="Bao Z."/>
        </authorList>
    </citation>
    <scope>NUCLEOTIDE SEQUENCE [LARGE SCALE GENOMIC DNA]</scope>
    <source>
        <strain evidence="2 3">PY_sf001</strain>
    </source>
</reference>
<feature type="compositionally biased region" description="Basic and acidic residues" evidence="1">
    <location>
        <begin position="1"/>
        <end position="11"/>
    </location>
</feature>
<dbReference type="Proteomes" id="UP000242188">
    <property type="component" value="Unassembled WGS sequence"/>
</dbReference>
<evidence type="ECO:0000256" key="1">
    <source>
        <dbReference type="SAM" id="MobiDB-lite"/>
    </source>
</evidence>
<keyword evidence="3" id="KW-1185">Reference proteome</keyword>
<protein>
    <submittedName>
        <fullName evidence="2">Uncharacterized protein</fullName>
    </submittedName>
</protein>
<evidence type="ECO:0000313" key="2">
    <source>
        <dbReference type="EMBL" id="OWF39395.1"/>
    </source>
</evidence>
<feature type="region of interest" description="Disordered" evidence="1">
    <location>
        <begin position="273"/>
        <end position="333"/>
    </location>
</feature>
<feature type="region of interest" description="Disordered" evidence="1">
    <location>
        <begin position="354"/>
        <end position="391"/>
    </location>
</feature>
<feature type="compositionally biased region" description="Basic residues" evidence="1">
    <location>
        <begin position="304"/>
        <end position="320"/>
    </location>
</feature>
<feature type="compositionally biased region" description="Polar residues" evidence="1">
    <location>
        <begin position="12"/>
        <end position="25"/>
    </location>
</feature>
<feature type="compositionally biased region" description="Low complexity" evidence="1">
    <location>
        <begin position="73"/>
        <end position="82"/>
    </location>
</feature>